<dbReference type="SUPFAM" id="SSF52540">
    <property type="entry name" value="P-loop containing nucleoside triphosphate hydrolases"/>
    <property type="match status" value="1"/>
</dbReference>
<dbReference type="Gene3D" id="3.40.50.300">
    <property type="entry name" value="P-loop containing nucleotide triphosphate hydrolases"/>
    <property type="match status" value="1"/>
</dbReference>
<evidence type="ECO:0000313" key="2">
    <source>
        <dbReference type="Proteomes" id="UP000322530"/>
    </source>
</evidence>
<protein>
    <recommendedName>
        <fullName evidence="3">ABC transporter ATP-binding protein</fullName>
    </recommendedName>
</protein>
<accession>A0A5A5TL26</accession>
<dbReference type="RefSeq" id="WP_172632529.1">
    <property type="nucleotide sequence ID" value="NZ_BIXY01000217.1"/>
</dbReference>
<dbReference type="EMBL" id="BIXY01000217">
    <property type="protein sequence ID" value="GCF12025.1"/>
    <property type="molecule type" value="Genomic_DNA"/>
</dbReference>
<dbReference type="AlphaFoldDB" id="A0A5A5TL26"/>
<gene>
    <name evidence="1" type="ORF">KDI_55890</name>
</gene>
<dbReference type="InterPro" id="IPR027417">
    <property type="entry name" value="P-loop_NTPase"/>
</dbReference>
<keyword evidence="2" id="KW-1185">Reference proteome</keyword>
<sequence length="53" mass="6031">MLVVTHRRTVLQRADHIILLKDGKVDAEGTLDELLATNEEMGRLWRGDDEDGK</sequence>
<organism evidence="1 2">
    <name type="scientific">Dictyobacter arantiisoli</name>
    <dbReference type="NCBI Taxonomy" id="2014874"/>
    <lineage>
        <taxon>Bacteria</taxon>
        <taxon>Bacillati</taxon>
        <taxon>Chloroflexota</taxon>
        <taxon>Ktedonobacteria</taxon>
        <taxon>Ktedonobacterales</taxon>
        <taxon>Dictyobacteraceae</taxon>
        <taxon>Dictyobacter</taxon>
    </lineage>
</organism>
<name>A0A5A5TL26_9CHLR</name>
<reference evidence="1 2" key="1">
    <citation type="submission" date="2019-01" db="EMBL/GenBank/DDBJ databases">
        <title>Draft genome sequence of Dictyobacter sp. Uno17.</title>
        <authorList>
            <person name="Wang C.M."/>
            <person name="Zheng Y."/>
            <person name="Sakai Y."/>
            <person name="Abe K."/>
            <person name="Yokota A."/>
            <person name="Yabe S."/>
        </authorList>
    </citation>
    <scope>NUCLEOTIDE SEQUENCE [LARGE SCALE GENOMIC DNA]</scope>
    <source>
        <strain evidence="1 2">Uno17</strain>
    </source>
</reference>
<evidence type="ECO:0008006" key="3">
    <source>
        <dbReference type="Google" id="ProtNLM"/>
    </source>
</evidence>
<proteinExistence type="predicted"/>
<evidence type="ECO:0000313" key="1">
    <source>
        <dbReference type="EMBL" id="GCF12025.1"/>
    </source>
</evidence>
<dbReference type="Proteomes" id="UP000322530">
    <property type="component" value="Unassembled WGS sequence"/>
</dbReference>
<comment type="caution">
    <text evidence="1">The sequence shown here is derived from an EMBL/GenBank/DDBJ whole genome shotgun (WGS) entry which is preliminary data.</text>
</comment>